<dbReference type="OMA" id="QHHRRNY"/>
<keyword evidence="6" id="KW-1185">Reference proteome</keyword>
<dbReference type="Pfam" id="PF25910">
    <property type="entry name" value="AHC1_N"/>
    <property type="match status" value="1"/>
</dbReference>
<dbReference type="eggNOG" id="ENOG502QWTP">
    <property type="taxonomic scope" value="Eukaryota"/>
</dbReference>
<feature type="domain" description="AHC1-like C2H2 zinc-finger" evidence="2">
    <location>
        <begin position="314"/>
        <end position="408"/>
    </location>
</feature>
<evidence type="ECO:0000259" key="3">
    <source>
        <dbReference type="Pfam" id="PF25910"/>
    </source>
</evidence>
<evidence type="ECO:0008006" key="7">
    <source>
        <dbReference type="Google" id="ProtNLM"/>
    </source>
</evidence>
<name>J7RGV3_HUIN7</name>
<dbReference type="GO" id="GO:1990414">
    <property type="term" value="P:replication-born double-strand break repair via sister chromatid exchange"/>
    <property type="evidence" value="ECO:0007669"/>
    <property type="project" value="EnsemblFungi"/>
</dbReference>
<feature type="compositionally biased region" description="Acidic residues" evidence="1">
    <location>
        <begin position="481"/>
        <end position="494"/>
    </location>
</feature>
<dbReference type="AlphaFoldDB" id="J7RGV3"/>
<feature type="compositionally biased region" description="Polar residues" evidence="1">
    <location>
        <begin position="69"/>
        <end position="86"/>
    </location>
</feature>
<evidence type="ECO:0000259" key="2">
    <source>
        <dbReference type="Pfam" id="PF25909"/>
    </source>
</evidence>
<reference evidence="6" key="2">
    <citation type="submission" date="2012-08" db="EMBL/GenBank/DDBJ databases">
        <title>Genome sequence of Kazachstania naganishii.</title>
        <authorList>
            <person name="Gordon J.L."/>
            <person name="Armisen D."/>
            <person name="Proux-Wera E."/>
            <person name="OhEigeartaigh S.S."/>
            <person name="Byrne K.P."/>
            <person name="Wolfe K.H."/>
        </authorList>
    </citation>
    <scope>NUCLEOTIDE SEQUENCE [LARGE SCALE GENOMIC DNA]</scope>
    <source>
        <strain evidence="6">ATCC MYA-139 / BCRC 22969 / CBS 8797 / CCRC 22969 / KCTC 17520 / NBRC 10181 / NCYC 3082</strain>
    </source>
</reference>
<feature type="compositionally biased region" description="Low complexity" evidence="1">
    <location>
        <begin position="545"/>
        <end position="556"/>
    </location>
</feature>
<sequence length="632" mass="70689">MPAVFPFLPMDMTDCSIVATTGSSSSGCMREEVIAEARLMPDIESVRGGSQRTGVRSFGMAFPNGNEPDVTSSQSSNLPRTYQVATPKSPHELSDEDYNDNGMLHTNTDVISMSNIHEGSGTQRFGGSFRESEDVERLKYETAKNELLDKLNLRILINHRERGSLEREIKRVDAQLSLIETLHDDSELMTKISSYRIRELESTRKRRLQEEHRRNVSFNEQSLISTSSSAPEHHYHTRSKSQGNIMDNATMSQMMESPILNSRTMRSKDSSGRISPHKAPSASGKHIQEFKPNQMNSHHRRTYVSSCLTNNSGVVGKTTANEPIFRRFDGILVIITCATCGRNDFTSAQGITNHTRLKHQITYRNQPLAILKNQQLLSAEQQDPAVLQKFKDLNLDPGHEYLPYDVALPPVKNHKSEGLRYLRKSSAVNINAEVNAQKATDKKPQGTSHLEKLYKKDDFGELLEMVHDAKKDLDVVLQQESEAEVSEGSEESGEFEATISKQKDQFNDTNYSGKDVDSDYQTSSSSSPGTSPESVAVDTTSTHASPSSYSEGHSSSPVVIQPVGTRMNLRRRKTEEKDQEEPPIKRRLRSPPKNPTAATNEKDEEPGQEPRSKYYNLRAKSKLRGGSDVDLA</sequence>
<dbReference type="GeneID" id="34524418"/>
<dbReference type="GO" id="GO:0140671">
    <property type="term" value="C:ADA complex"/>
    <property type="evidence" value="ECO:0007669"/>
    <property type="project" value="EnsemblFungi"/>
</dbReference>
<dbReference type="KEGG" id="kng:KNAG_0B03270"/>
<dbReference type="Proteomes" id="UP000006310">
    <property type="component" value="Chromosome 2"/>
</dbReference>
<protein>
    <recommendedName>
        <fullName evidence="7">Protein AHC1</fullName>
    </recommendedName>
</protein>
<evidence type="ECO:0000259" key="4">
    <source>
        <dbReference type="Pfam" id="PF25911"/>
    </source>
</evidence>
<feature type="compositionally biased region" description="Low complexity" evidence="1">
    <location>
        <begin position="522"/>
        <end position="534"/>
    </location>
</feature>
<dbReference type="GO" id="GO:0004402">
    <property type="term" value="F:histone acetyltransferase activity"/>
    <property type="evidence" value="ECO:0007669"/>
    <property type="project" value="EnsemblFungi"/>
</dbReference>
<evidence type="ECO:0000313" key="6">
    <source>
        <dbReference type="Proteomes" id="UP000006310"/>
    </source>
</evidence>
<feature type="region of interest" description="Disordered" evidence="1">
    <location>
        <begin position="265"/>
        <end position="285"/>
    </location>
</feature>
<proteinExistence type="predicted"/>
<dbReference type="InterPro" id="IPR058707">
    <property type="entry name" value="AHC1_N"/>
</dbReference>
<dbReference type="Pfam" id="PF25909">
    <property type="entry name" value="zf-C2H2_AHC1"/>
    <property type="match status" value="1"/>
</dbReference>
<feature type="compositionally biased region" description="Basic and acidic residues" evidence="1">
    <location>
        <begin position="573"/>
        <end position="584"/>
    </location>
</feature>
<feature type="region of interest" description="Disordered" evidence="1">
    <location>
        <begin position="63"/>
        <end position="95"/>
    </location>
</feature>
<dbReference type="InterPro" id="IPR058706">
    <property type="entry name" value="zf-C2H2_AHC1-like"/>
</dbReference>
<evidence type="ECO:0000313" key="5">
    <source>
        <dbReference type="EMBL" id="CCK68768.1"/>
    </source>
</evidence>
<feature type="domain" description="AHC1 C-terminal" evidence="4">
    <location>
        <begin position="449"/>
        <end position="473"/>
    </location>
</feature>
<dbReference type="InterPro" id="IPR058708">
    <property type="entry name" value="AHC1_C"/>
</dbReference>
<accession>J7RGV3</accession>
<feature type="domain" description="AHC1 N-terminal" evidence="3">
    <location>
        <begin position="129"/>
        <end position="206"/>
    </location>
</feature>
<dbReference type="EMBL" id="HE978315">
    <property type="protein sequence ID" value="CCK68768.1"/>
    <property type="molecule type" value="Genomic_DNA"/>
</dbReference>
<reference evidence="5 6" key="1">
    <citation type="journal article" date="2011" name="Proc. Natl. Acad. Sci. U.S.A.">
        <title>Evolutionary erosion of yeast sex chromosomes by mating-type switching accidents.</title>
        <authorList>
            <person name="Gordon J.L."/>
            <person name="Armisen D."/>
            <person name="Proux-Wera E."/>
            <person name="Oheigeartaigh S.S."/>
            <person name="Byrne K.P."/>
            <person name="Wolfe K.H."/>
        </authorList>
    </citation>
    <scope>NUCLEOTIDE SEQUENCE [LARGE SCALE GENOMIC DNA]</scope>
    <source>
        <strain evidence="6">ATCC MYA-139 / BCRC 22969 / CBS 8797 / CCRC 22969 / KCTC 17520 / NBRC 10181 / NCYC 3082</strain>
    </source>
</reference>
<dbReference type="Pfam" id="PF25911">
    <property type="entry name" value="AHC1_C"/>
    <property type="match status" value="1"/>
</dbReference>
<evidence type="ECO:0000256" key="1">
    <source>
        <dbReference type="SAM" id="MobiDB-lite"/>
    </source>
</evidence>
<dbReference type="RefSeq" id="XP_022463014.1">
    <property type="nucleotide sequence ID" value="XM_022611623.1"/>
</dbReference>
<organism evidence="5 6">
    <name type="scientific">Huiozyma naganishii (strain ATCC MYA-139 / BCRC 22969 / CBS 8797 / KCTC 17520 / NBRC 10181 / NCYC 3082 / Yp74L-3)</name>
    <name type="common">Yeast</name>
    <name type="synonym">Kazachstania naganishii</name>
    <dbReference type="NCBI Taxonomy" id="1071383"/>
    <lineage>
        <taxon>Eukaryota</taxon>
        <taxon>Fungi</taxon>
        <taxon>Dikarya</taxon>
        <taxon>Ascomycota</taxon>
        <taxon>Saccharomycotina</taxon>
        <taxon>Saccharomycetes</taxon>
        <taxon>Saccharomycetales</taxon>
        <taxon>Saccharomycetaceae</taxon>
        <taxon>Huiozyma</taxon>
    </lineage>
</organism>
<dbReference type="STRING" id="1071383.J7RGV3"/>
<dbReference type="OrthoDB" id="5355528at2759"/>
<gene>
    <name evidence="5" type="primary">KNAG0B03270</name>
    <name evidence="5" type="ordered locus">KNAG_0B03270</name>
</gene>
<dbReference type="HOGENOM" id="CLU_036203_0_0_1"/>
<feature type="region of interest" description="Disordered" evidence="1">
    <location>
        <begin position="480"/>
        <end position="632"/>
    </location>
</feature>